<evidence type="ECO:0008006" key="3">
    <source>
        <dbReference type="Google" id="ProtNLM"/>
    </source>
</evidence>
<sequence>MCIPATKTEGRFAVDCSSCRTLVCSCCTRLQLCFHGNLKRNELKFIYLFVQKSLTSIKYLLSSSAEHANEGCRHEIFRIDRLYVFQEIGLLTRT</sequence>
<evidence type="ECO:0000313" key="1">
    <source>
        <dbReference type="EMBL" id="CAL1298926.1"/>
    </source>
</evidence>
<organism evidence="1 2">
    <name type="scientific">Larinioides sclopetarius</name>
    <dbReference type="NCBI Taxonomy" id="280406"/>
    <lineage>
        <taxon>Eukaryota</taxon>
        <taxon>Metazoa</taxon>
        <taxon>Ecdysozoa</taxon>
        <taxon>Arthropoda</taxon>
        <taxon>Chelicerata</taxon>
        <taxon>Arachnida</taxon>
        <taxon>Araneae</taxon>
        <taxon>Araneomorphae</taxon>
        <taxon>Entelegynae</taxon>
        <taxon>Araneoidea</taxon>
        <taxon>Araneidae</taxon>
        <taxon>Larinioides</taxon>
    </lineage>
</organism>
<reference evidence="1 2" key="1">
    <citation type="submission" date="2024-04" db="EMBL/GenBank/DDBJ databases">
        <authorList>
            <person name="Rising A."/>
            <person name="Reimegard J."/>
            <person name="Sonavane S."/>
            <person name="Akerstrom W."/>
            <person name="Nylinder S."/>
            <person name="Hedman E."/>
            <person name="Kallberg Y."/>
        </authorList>
    </citation>
    <scope>NUCLEOTIDE SEQUENCE [LARGE SCALE GENOMIC DNA]</scope>
</reference>
<accession>A0AAV2BT36</accession>
<dbReference type="Proteomes" id="UP001497382">
    <property type="component" value="Unassembled WGS sequence"/>
</dbReference>
<name>A0AAV2BT36_9ARAC</name>
<dbReference type="EMBL" id="CAXIEN010000479">
    <property type="protein sequence ID" value="CAL1298926.1"/>
    <property type="molecule type" value="Genomic_DNA"/>
</dbReference>
<proteinExistence type="predicted"/>
<keyword evidence="2" id="KW-1185">Reference proteome</keyword>
<gene>
    <name evidence="1" type="ORF">LARSCL_LOCUS21063</name>
</gene>
<dbReference type="AlphaFoldDB" id="A0AAV2BT36"/>
<protein>
    <recommendedName>
        <fullName evidence="3">B box-type domain-containing protein</fullName>
    </recommendedName>
</protein>
<evidence type="ECO:0000313" key="2">
    <source>
        <dbReference type="Proteomes" id="UP001497382"/>
    </source>
</evidence>
<comment type="caution">
    <text evidence="1">The sequence shown here is derived from an EMBL/GenBank/DDBJ whole genome shotgun (WGS) entry which is preliminary data.</text>
</comment>